<organism evidence="1 2">
    <name type="scientific">Romanomermis culicivorax</name>
    <name type="common">Nematode worm</name>
    <dbReference type="NCBI Taxonomy" id="13658"/>
    <lineage>
        <taxon>Eukaryota</taxon>
        <taxon>Metazoa</taxon>
        <taxon>Ecdysozoa</taxon>
        <taxon>Nematoda</taxon>
        <taxon>Enoplea</taxon>
        <taxon>Dorylaimia</taxon>
        <taxon>Mermithida</taxon>
        <taxon>Mermithoidea</taxon>
        <taxon>Mermithidae</taxon>
        <taxon>Romanomermis</taxon>
    </lineage>
</organism>
<reference evidence="2" key="1">
    <citation type="submission" date="2022-11" db="UniProtKB">
        <authorList>
            <consortium name="WormBaseParasite"/>
        </authorList>
    </citation>
    <scope>IDENTIFICATION</scope>
</reference>
<name>A0A915IFN6_ROMCU</name>
<sequence length="165" mass="18842">MKPDKSSHGLTSKMQRRLRVSNKKFDEVVGSGPARIMFTMNTAPARFFIHSYSSGEVLAGKRKELFGHPLLHCKDAVIYYHLLYLRLRNITWCETCSTSHWRPSQLDVRPSLTSNAMLNTKHRNLNLASTLTWRPTLYVGIPLCRTSQSGHSIEIPRTVSCVRPM</sequence>
<dbReference type="AlphaFoldDB" id="A0A915IFN6"/>
<proteinExistence type="predicted"/>
<protein>
    <submittedName>
        <fullName evidence="2">Uncharacterized protein</fullName>
    </submittedName>
</protein>
<dbReference type="WBParaSite" id="nRc.2.0.1.t12955-RA">
    <property type="protein sequence ID" value="nRc.2.0.1.t12955-RA"/>
    <property type="gene ID" value="nRc.2.0.1.g12955"/>
</dbReference>
<accession>A0A915IFN6</accession>
<keyword evidence="1" id="KW-1185">Reference proteome</keyword>
<dbReference type="Proteomes" id="UP000887565">
    <property type="component" value="Unplaced"/>
</dbReference>
<evidence type="ECO:0000313" key="1">
    <source>
        <dbReference type="Proteomes" id="UP000887565"/>
    </source>
</evidence>
<evidence type="ECO:0000313" key="2">
    <source>
        <dbReference type="WBParaSite" id="nRc.2.0.1.t12955-RA"/>
    </source>
</evidence>